<gene>
    <name evidence="2" type="ordered locus">Slin_3782</name>
</gene>
<evidence type="ECO:0000313" key="2">
    <source>
        <dbReference type="EMBL" id="ADB39777.1"/>
    </source>
</evidence>
<keyword evidence="3" id="KW-1185">Reference proteome</keyword>
<name>D2QC42_SPILD</name>
<sequence>MSLAVVKALIAFASVSLSVGGWYFDAIKQPPTHLFNPDWLPHARYHSALWLFSVSLSSLGSLWLLWGSFEGRDSELAIRMAAFLPALFYLSFFPSLLFRNTSAWDDGEKPFLFTAPQVLISTLMLLLLGASLWMDKQLRTH</sequence>
<keyword evidence="1" id="KW-1133">Transmembrane helix</keyword>
<dbReference type="EMBL" id="CP001769">
    <property type="protein sequence ID" value="ADB39777.1"/>
    <property type="molecule type" value="Genomic_DNA"/>
</dbReference>
<feature type="transmembrane region" description="Helical" evidence="1">
    <location>
        <begin position="47"/>
        <end position="66"/>
    </location>
</feature>
<evidence type="ECO:0000313" key="3">
    <source>
        <dbReference type="Proteomes" id="UP000002028"/>
    </source>
</evidence>
<proteinExistence type="predicted"/>
<reference evidence="2 3" key="1">
    <citation type="journal article" date="2010" name="Stand. Genomic Sci.">
        <title>Complete genome sequence of Spirosoma linguale type strain (1).</title>
        <authorList>
            <person name="Lail K."/>
            <person name="Sikorski J."/>
            <person name="Saunders E."/>
            <person name="Lapidus A."/>
            <person name="Glavina Del Rio T."/>
            <person name="Copeland A."/>
            <person name="Tice H."/>
            <person name="Cheng J.-F."/>
            <person name="Lucas S."/>
            <person name="Nolan M."/>
            <person name="Bruce D."/>
            <person name="Goodwin L."/>
            <person name="Pitluck S."/>
            <person name="Ivanova N."/>
            <person name="Mavromatis K."/>
            <person name="Ovchinnikova G."/>
            <person name="Pati A."/>
            <person name="Chen A."/>
            <person name="Palaniappan K."/>
            <person name="Land M."/>
            <person name="Hauser L."/>
            <person name="Chang Y.-J."/>
            <person name="Jeffries C.D."/>
            <person name="Chain P."/>
            <person name="Brettin T."/>
            <person name="Detter J.C."/>
            <person name="Schuetze A."/>
            <person name="Rohde M."/>
            <person name="Tindall B.J."/>
            <person name="Goeker M."/>
            <person name="Bristow J."/>
            <person name="Eisen J.A."/>
            <person name="Markowitz V."/>
            <person name="Hugenholtz P."/>
            <person name="Kyrpides N.C."/>
            <person name="Klenk H.-P."/>
            <person name="Chen F."/>
        </authorList>
    </citation>
    <scope>NUCLEOTIDE SEQUENCE [LARGE SCALE GENOMIC DNA]</scope>
    <source>
        <strain evidence="3">ATCC 33905 / DSM 74 / LMG 10896 / Claus 1</strain>
    </source>
</reference>
<evidence type="ECO:0008006" key="4">
    <source>
        <dbReference type="Google" id="ProtNLM"/>
    </source>
</evidence>
<organism evidence="2 3">
    <name type="scientific">Spirosoma linguale (strain ATCC 33905 / DSM 74 / LMG 10896 / Claus 1)</name>
    <dbReference type="NCBI Taxonomy" id="504472"/>
    <lineage>
        <taxon>Bacteria</taxon>
        <taxon>Pseudomonadati</taxon>
        <taxon>Bacteroidota</taxon>
        <taxon>Cytophagia</taxon>
        <taxon>Cytophagales</taxon>
        <taxon>Cytophagaceae</taxon>
        <taxon>Spirosoma</taxon>
    </lineage>
</organism>
<feature type="transmembrane region" description="Helical" evidence="1">
    <location>
        <begin position="78"/>
        <end position="98"/>
    </location>
</feature>
<dbReference type="HOGENOM" id="CLU_1824106_0_0_10"/>
<keyword evidence="1" id="KW-0472">Membrane</keyword>
<keyword evidence="1" id="KW-0812">Transmembrane</keyword>
<feature type="transmembrane region" description="Helical" evidence="1">
    <location>
        <begin position="110"/>
        <end position="133"/>
    </location>
</feature>
<evidence type="ECO:0000256" key="1">
    <source>
        <dbReference type="SAM" id="Phobius"/>
    </source>
</evidence>
<dbReference type="AlphaFoldDB" id="D2QC42"/>
<protein>
    <recommendedName>
        <fullName evidence="4">Transmembrane protein</fullName>
    </recommendedName>
</protein>
<accession>D2QC42</accession>
<dbReference type="Proteomes" id="UP000002028">
    <property type="component" value="Chromosome"/>
</dbReference>
<dbReference type="KEGG" id="sli:Slin_3782"/>